<dbReference type="Proteomes" id="UP000280507">
    <property type="component" value="Unassembled WGS sequence"/>
</dbReference>
<proteinExistence type="predicted"/>
<keyword evidence="2" id="KW-1185">Reference proteome</keyword>
<name>A0A3M8QBD8_9GAMM</name>
<sequence length="91" mass="10127">MNSNLISSVMSSPFDNTEHKMVLAQMAFEADEQGLCYAVIEKLGPVCGLSLTKTFKIIEELKESGCLDFQHHANKVVFKLNAARITEKKAH</sequence>
<gene>
    <name evidence="1" type="ORF">EBI00_02405</name>
</gene>
<protein>
    <submittedName>
        <fullName evidence="1">Uncharacterized protein</fullName>
    </submittedName>
</protein>
<dbReference type="OrthoDB" id="9151463at2"/>
<comment type="caution">
    <text evidence="1">The sequence shown here is derived from an EMBL/GenBank/DDBJ whole genome shotgun (WGS) entry which is preliminary data.</text>
</comment>
<evidence type="ECO:0000313" key="1">
    <source>
        <dbReference type="EMBL" id="RNF52972.1"/>
    </source>
</evidence>
<reference evidence="1 2" key="1">
    <citation type="journal article" date="2012" name="Int. J. Syst. Evol. Microbiol.">
        <title>Marinomonas hwangdonensis sp. nov., isolated from seawater.</title>
        <authorList>
            <person name="Jung Y.T."/>
            <person name="Oh T.K."/>
            <person name="Yoon J.H."/>
        </authorList>
    </citation>
    <scope>NUCLEOTIDE SEQUENCE [LARGE SCALE GENOMIC DNA]</scope>
    <source>
        <strain evidence="1 2">HDW-15</strain>
    </source>
</reference>
<organism evidence="1 2">
    <name type="scientific">Marinomonas hwangdonensis</name>
    <dbReference type="NCBI Taxonomy" id="1053647"/>
    <lineage>
        <taxon>Bacteria</taxon>
        <taxon>Pseudomonadati</taxon>
        <taxon>Pseudomonadota</taxon>
        <taxon>Gammaproteobacteria</taxon>
        <taxon>Oceanospirillales</taxon>
        <taxon>Oceanospirillaceae</taxon>
        <taxon>Marinomonas</taxon>
    </lineage>
</organism>
<dbReference type="AlphaFoldDB" id="A0A3M8QBD8"/>
<accession>A0A3M8QBD8</accession>
<dbReference type="EMBL" id="RIZG01000001">
    <property type="protein sequence ID" value="RNF52972.1"/>
    <property type="molecule type" value="Genomic_DNA"/>
</dbReference>
<evidence type="ECO:0000313" key="2">
    <source>
        <dbReference type="Proteomes" id="UP000280507"/>
    </source>
</evidence>
<dbReference type="RefSeq" id="WP_123094313.1">
    <property type="nucleotide sequence ID" value="NZ_RIZG01000001.1"/>
</dbReference>